<comment type="caution">
    <text evidence="2">The sequence shown here is derived from an EMBL/GenBank/DDBJ whole genome shotgun (WGS) entry which is preliminary data.</text>
</comment>
<feature type="domain" description="GGDEF" evidence="1">
    <location>
        <begin position="27"/>
        <end position="94"/>
    </location>
</feature>
<dbReference type="InterPro" id="IPR052163">
    <property type="entry name" value="DGC-Regulatory_Protein"/>
</dbReference>
<dbReference type="NCBIfam" id="TIGR00254">
    <property type="entry name" value="GGDEF"/>
    <property type="match status" value="1"/>
</dbReference>
<dbReference type="PANTHER" id="PTHR46663:SF2">
    <property type="entry name" value="GGDEF DOMAIN-CONTAINING PROTEIN"/>
    <property type="match status" value="1"/>
</dbReference>
<gene>
    <name evidence="2" type="ORF">GCM10011357_05520</name>
</gene>
<keyword evidence="3" id="KW-1185">Reference proteome</keyword>
<sequence length="105" mass="12410">MKRRTEQLNVKNQELQLAYQKVEALSLTDRLTGLNNRLYLEQHVTNDLELSRRKYTDWQNGKAPKPENADIVTFMIDLDHFKHINDQHGHNAGDLRRITHNFCLL</sequence>
<dbReference type="RefSeq" id="WP_180237081.1">
    <property type="nucleotide sequence ID" value="NZ_BMGJ01000002.1"/>
</dbReference>
<dbReference type="InterPro" id="IPR029787">
    <property type="entry name" value="Nucleotide_cyclase"/>
</dbReference>
<dbReference type="PANTHER" id="PTHR46663">
    <property type="entry name" value="DIGUANYLATE CYCLASE DGCT-RELATED"/>
    <property type="match status" value="1"/>
</dbReference>
<evidence type="ECO:0000259" key="1">
    <source>
        <dbReference type="Pfam" id="PF00990"/>
    </source>
</evidence>
<dbReference type="Proteomes" id="UP000614272">
    <property type="component" value="Unassembled WGS sequence"/>
</dbReference>
<dbReference type="EMBL" id="BMGJ01000002">
    <property type="protein sequence ID" value="GGD52571.1"/>
    <property type="molecule type" value="Genomic_DNA"/>
</dbReference>
<dbReference type="InterPro" id="IPR043128">
    <property type="entry name" value="Rev_trsase/Diguanyl_cyclase"/>
</dbReference>
<reference evidence="3" key="1">
    <citation type="journal article" date="2019" name="Int. J. Syst. Evol. Microbiol.">
        <title>The Global Catalogue of Microorganisms (GCM) 10K type strain sequencing project: providing services to taxonomists for standard genome sequencing and annotation.</title>
        <authorList>
            <consortium name="The Broad Institute Genomics Platform"/>
            <consortium name="The Broad Institute Genome Sequencing Center for Infectious Disease"/>
            <person name="Wu L."/>
            <person name="Ma J."/>
        </authorList>
    </citation>
    <scope>NUCLEOTIDE SEQUENCE [LARGE SCALE GENOMIC DNA]</scope>
    <source>
        <strain evidence="3">CGMCC 1.12923</strain>
    </source>
</reference>
<organism evidence="2 3">
    <name type="scientific">Lacimicrobium alkaliphilum</name>
    <dbReference type="NCBI Taxonomy" id="1526571"/>
    <lineage>
        <taxon>Bacteria</taxon>
        <taxon>Pseudomonadati</taxon>
        <taxon>Pseudomonadota</taxon>
        <taxon>Gammaproteobacteria</taxon>
        <taxon>Alteromonadales</taxon>
        <taxon>Alteromonadaceae</taxon>
        <taxon>Lacimicrobium</taxon>
    </lineage>
</organism>
<dbReference type="Gene3D" id="3.30.70.270">
    <property type="match status" value="1"/>
</dbReference>
<proteinExistence type="predicted"/>
<dbReference type="InterPro" id="IPR000160">
    <property type="entry name" value="GGDEF_dom"/>
</dbReference>
<evidence type="ECO:0000313" key="3">
    <source>
        <dbReference type="Proteomes" id="UP000614272"/>
    </source>
</evidence>
<name>A0ABQ1QZX8_9ALTE</name>
<dbReference type="Pfam" id="PF00990">
    <property type="entry name" value="GGDEF"/>
    <property type="match status" value="1"/>
</dbReference>
<protein>
    <recommendedName>
        <fullName evidence="1">GGDEF domain-containing protein</fullName>
    </recommendedName>
</protein>
<dbReference type="SUPFAM" id="SSF55073">
    <property type="entry name" value="Nucleotide cyclase"/>
    <property type="match status" value="1"/>
</dbReference>
<evidence type="ECO:0000313" key="2">
    <source>
        <dbReference type="EMBL" id="GGD52571.1"/>
    </source>
</evidence>
<accession>A0ABQ1QZX8</accession>